<evidence type="ECO:0000313" key="1">
    <source>
        <dbReference type="EMBL" id="KKQ89497.1"/>
    </source>
</evidence>
<dbReference type="Proteomes" id="UP000034893">
    <property type="component" value="Unassembled WGS sequence"/>
</dbReference>
<comment type="caution">
    <text evidence="1">The sequence shown here is derived from an EMBL/GenBank/DDBJ whole genome shotgun (WGS) entry which is preliminary data.</text>
</comment>
<accession>A0A0G0LEL6</accession>
<evidence type="ECO:0000313" key="2">
    <source>
        <dbReference type="Proteomes" id="UP000034893"/>
    </source>
</evidence>
<reference evidence="1 2" key="1">
    <citation type="journal article" date="2015" name="Nature">
        <title>rRNA introns, odd ribosomes, and small enigmatic genomes across a large radiation of phyla.</title>
        <authorList>
            <person name="Brown C.T."/>
            <person name="Hug L.A."/>
            <person name="Thomas B.C."/>
            <person name="Sharon I."/>
            <person name="Castelle C.J."/>
            <person name="Singh A."/>
            <person name="Wilkins M.J."/>
            <person name="Williams K.H."/>
            <person name="Banfield J.F."/>
        </authorList>
    </citation>
    <scope>NUCLEOTIDE SEQUENCE [LARGE SCALE GENOMIC DNA]</scope>
</reference>
<name>A0A0G0LEL6_9BACT</name>
<dbReference type="AlphaFoldDB" id="A0A0G0LEL6"/>
<sequence length="128" mass="14313">MPVENRNVHRVLSDLLVRSSRGALREESRHLPPQLRSFPELQEESKLAEEVRLAQAAVWDSDEALKLISQLYGVGAITMSDYLAQGVTPDLVAGMGILAKAQYCEVDKSAIRITISGMRFVEDQLRDF</sequence>
<protein>
    <submittedName>
        <fullName evidence="1">Uncharacterized protein</fullName>
    </submittedName>
</protein>
<gene>
    <name evidence="1" type="ORF">UT12_C0012G0008</name>
</gene>
<dbReference type="EMBL" id="LBVP01000012">
    <property type="protein sequence ID" value="KKQ89497.1"/>
    <property type="molecule type" value="Genomic_DNA"/>
</dbReference>
<organism evidence="1 2">
    <name type="scientific">Candidatus Curtissbacteria bacterium GW2011_GWC2_38_9</name>
    <dbReference type="NCBI Taxonomy" id="1618414"/>
    <lineage>
        <taxon>Bacteria</taxon>
        <taxon>Candidatus Curtissiibacteriota</taxon>
    </lineage>
</organism>
<proteinExistence type="predicted"/>